<organism evidence="1 2">
    <name type="scientific">Kineococcus xinjiangensis</name>
    <dbReference type="NCBI Taxonomy" id="512762"/>
    <lineage>
        <taxon>Bacteria</taxon>
        <taxon>Bacillati</taxon>
        <taxon>Actinomycetota</taxon>
        <taxon>Actinomycetes</taxon>
        <taxon>Kineosporiales</taxon>
        <taxon>Kineosporiaceae</taxon>
        <taxon>Kineococcus</taxon>
    </lineage>
</organism>
<dbReference type="Pfam" id="PF13376">
    <property type="entry name" value="OmdA"/>
    <property type="match status" value="1"/>
</dbReference>
<proteinExistence type="predicted"/>
<name>A0A2S6IDL8_9ACTN</name>
<keyword evidence="2" id="KW-1185">Reference proteome</keyword>
<dbReference type="RefSeq" id="WP_211291242.1">
    <property type="nucleotide sequence ID" value="NZ_PTJD01000015.1"/>
</dbReference>
<protein>
    <submittedName>
        <fullName evidence="1">Bacteriocin resistance YdeI/OmpD-like protein</fullName>
    </submittedName>
</protein>
<comment type="caution">
    <text evidence="1">The sequence shown here is derived from an EMBL/GenBank/DDBJ whole genome shotgun (WGS) entry which is preliminary data.</text>
</comment>
<dbReference type="Proteomes" id="UP000239485">
    <property type="component" value="Unassembled WGS sequence"/>
</dbReference>
<evidence type="ECO:0000313" key="1">
    <source>
        <dbReference type="EMBL" id="PPK92318.1"/>
    </source>
</evidence>
<dbReference type="EMBL" id="PTJD01000015">
    <property type="protein sequence ID" value="PPK92318.1"/>
    <property type="molecule type" value="Genomic_DNA"/>
</dbReference>
<gene>
    <name evidence="1" type="ORF">CLV92_11564</name>
</gene>
<dbReference type="AlphaFoldDB" id="A0A2S6IDL8"/>
<reference evidence="1 2" key="1">
    <citation type="submission" date="2018-02" db="EMBL/GenBank/DDBJ databases">
        <title>Genomic Encyclopedia of Archaeal and Bacterial Type Strains, Phase II (KMG-II): from individual species to whole genera.</title>
        <authorList>
            <person name="Goeker M."/>
        </authorList>
    </citation>
    <scope>NUCLEOTIDE SEQUENCE [LARGE SCALE GENOMIC DNA]</scope>
    <source>
        <strain evidence="1 2">DSM 22857</strain>
    </source>
</reference>
<sequence length="100" mass="10411">MAKGEALVAAGRMHAAGLVEVEAARADGRWQAAYEPQRTAEVPPDLAAALAGDARTVAAFGALGRSERYAVMLPLLKARTPQARASALASAVERLAAREE</sequence>
<evidence type="ECO:0000313" key="2">
    <source>
        <dbReference type="Proteomes" id="UP000239485"/>
    </source>
</evidence>
<accession>A0A2S6IDL8</accession>